<dbReference type="InParanoid" id="A0A1Q6DTJ5"/>
<evidence type="ECO:0000256" key="4">
    <source>
        <dbReference type="ARBA" id="ARBA00022679"/>
    </source>
</evidence>
<dbReference type="PANTHER" id="PTHR42885:SF2">
    <property type="entry name" value="HISTIDINOL-PHOSPHATE AMINOTRANSFERASE"/>
    <property type="match status" value="1"/>
</dbReference>
<organism evidence="9 10">
    <name type="scientific">Methanohalarchaeum thermophilum</name>
    <dbReference type="NCBI Taxonomy" id="1903181"/>
    <lineage>
        <taxon>Archaea</taxon>
        <taxon>Methanobacteriati</taxon>
        <taxon>Methanobacteriota</taxon>
        <taxon>Methanonatronarchaeia</taxon>
        <taxon>Methanonatronarchaeales</taxon>
        <taxon>Methanonatronarchaeaceae</taxon>
        <taxon>Candidatus Methanohalarchaeum</taxon>
    </lineage>
</organism>
<gene>
    <name evidence="7" type="primary">hisC</name>
    <name evidence="9" type="ORF">BTN85_0168</name>
</gene>
<dbReference type="Gene3D" id="3.40.640.10">
    <property type="entry name" value="Type I PLP-dependent aspartate aminotransferase-like (Major domain)"/>
    <property type="match status" value="1"/>
</dbReference>
<keyword evidence="3 7" id="KW-0028">Amino-acid biosynthesis</keyword>
<keyword evidence="2 7" id="KW-0032">Aminotransferase</keyword>
<proteinExistence type="inferred from homology"/>
<dbReference type="InterPro" id="IPR005861">
    <property type="entry name" value="HisP_aminotrans"/>
</dbReference>
<evidence type="ECO:0000256" key="7">
    <source>
        <dbReference type="HAMAP-Rule" id="MF_01023"/>
    </source>
</evidence>
<dbReference type="Pfam" id="PF00155">
    <property type="entry name" value="Aminotran_1_2"/>
    <property type="match status" value="1"/>
</dbReference>
<evidence type="ECO:0000256" key="5">
    <source>
        <dbReference type="ARBA" id="ARBA00022898"/>
    </source>
</evidence>
<dbReference type="AlphaFoldDB" id="A0A1Q6DTJ5"/>
<evidence type="ECO:0000256" key="6">
    <source>
        <dbReference type="ARBA" id="ARBA00023102"/>
    </source>
</evidence>
<dbReference type="InterPro" id="IPR015422">
    <property type="entry name" value="PyrdxlP-dep_Trfase_small"/>
</dbReference>
<comment type="similarity">
    <text evidence="7">Belongs to the class-II pyridoxal-phosphate-dependent aminotransferase family. Histidinol-phosphate aminotransferase subfamily.</text>
</comment>
<keyword evidence="6 7" id="KW-0368">Histidine biosynthesis</keyword>
<dbReference type="EMBL" id="MSDW01000001">
    <property type="protein sequence ID" value="OKY77700.1"/>
    <property type="molecule type" value="Genomic_DNA"/>
</dbReference>
<reference evidence="9" key="1">
    <citation type="submission" date="2016-12" db="EMBL/GenBank/DDBJ databases">
        <title>Discovery of methanogenic haloarchaea.</title>
        <authorList>
            <person name="Sorokin D.Y."/>
            <person name="Makarova K.S."/>
            <person name="Abbas B."/>
            <person name="Ferrer M."/>
            <person name="Golyshin P.N."/>
        </authorList>
    </citation>
    <scope>NUCLEOTIDE SEQUENCE [LARGE SCALE GENOMIC DNA]</scope>
    <source>
        <strain evidence="9">HMET1</strain>
    </source>
</reference>
<evidence type="ECO:0000256" key="2">
    <source>
        <dbReference type="ARBA" id="ARBA00022576"/>
    </source>
</evidence>
<comment type="cofactor">
    <cofactor evidence="1 7">
        <name>pyridoxal 5'-phosphate</name>
        <dbReference type="ChEBI" id="CHEBI:597326"/>
    </cofactor>
</comment>
<dbReference type="EC" id="2.6.1.9" evidence="7"/>
<evidence type="ECO:0000313" key="10">
    <source>
        <dbReference type="Proteomes" id="UP000185744"/>
    </source>
</evidence>
<dbReference type="SUPFAM" id="SSF53383">
    <property type="entry name" value="PLP-dependent transferases"/>
    <property type="match status" value="1"/>
</dbReference>
<dbReference type="NCBIfam" id="TIGR01141">
    <property type="entry name" value="hisC"/>
    <property type="match status" value="1"/>
</dbReference>
<protein>
    <recommendedName>
        <fullName evidence="7">Histidinol-phosphate aminotransferase</fullName>
        <ecNumber evidence="7">2.6.1.9</ecNumber>
    </recommendedName>
    <alternativeName>
        <fullName evidence="7">Imidazole acetol-phosphate transaminase</fullName>
    </alternativeName>
</protein>
<name>A0A1Q6DTJ5_METT1</name>
<feature type="domain" description="Aminotransferase class I/classII large" evidence="8">
    <location>
        <begin position="35"/>
        <end position="355"/>
    </location>
</feature>
<keyword evidence="10" id="KW-1185">Reference proteome</keyword>
<dbReference type="PANTHER" id="PTHR42885">
    <property type="entry name" value="HISTIDINOL-PHOSPHATE AMINOTRANSFERASE-RELATED"/>
    <property type="match status" value="1"/>
</dbReference>
<dbReference type="GO" id="GO:0000105">
    <property type="term" value="P:L-histidine biosynthetic process"/>
    <property type="evidence" value="ECO:0007669"/>
    <property type="project" value="UniProtKB-UniRule"/>
</dbReference>
<dbReference type="InterPro" id="IPR015424">
    <property type="entry name" value="PyrdxlP-dep_Trfase"/>
</dbReference>
<evidence type="ECO:0000259" key="8">
    <source>
        <dbReference type="Pfam" id="PF00155"/>
    </source>
</evidence>
<feature type="modified residue" description="N6-(pyridoxal phosphate)lysine" evidence="7">
    <location>
        <position position="222"/>
    </location>
</feature>
<dbReference type="STRING" id="1903181.BTN85_0168"/>
<dbReference type="InterPro" id="IPR004839">
    <property type="entry name" value="Aminotransferase_I/II_large"/>
</dbReference>
<dbReference type="Gene3D" id="3.90.1150.10">
    <property type="entry name" value="Aspartate Aminotransferase, domain 1"/>
    <property type="match status" value="1"/>
</dbReference>
<comment type="pathway">
    <text evidence="7">Amino-acid biosynthesis; L-histidine biosynthesis; L-histidine from 5-phospho-alpha-D-ribose 1-diphosphate: step 7/9.</text>
</comment>
<dbReference type="HAMAP" id="MF_01023">
    <property type="entry name" value="HisC_aminotrans_2"/>
    <property type="match status" value="1"/>
</dbReference>
<dbReference type="Proteomes" id="UP000185744">
    <property type="component" value="Unassembled WGS sequence"/>
</dbReference>
<dbReference type="InterPro" id="IPR001917">
    <property type="entry name" value="Aminotrans_II_pyridoxalP_BS"/>
</dbReference>
<keyword evidence="5 7" id="KW-0663">Pyridoxal phosphate</keyword>
<dbReference type="FunCoup" id="A0A1Q6DTJ5">
    <property type="interactions" value="88"/>
</dbReference>
<dbReference type="UniPathway" id="UPA00031">
    <property type="reaction ID" value="UER00012"/>
</dbReference>
<evidence type="ECO:0000256" key="3">
    <source>
        <dbReference type="ARBA" id="ARBA00022605"/>
    </source>
</evidence>
<dbReference type="InterPro" id="IPR015421">
    <property type="entry name" value="PyrdxlP-dep_Trfase_major"/>
</dbReference>
<dbReference type="CDD" id="cd00609">
    <property type="entry name" value="AAT_like"/>
    <property type="match status" value="1"/>
</dbReference>
<dbReference type="GO" id="GO:0004400">
    <property type="term" value="F:histidinol-phosphate transaminase activity"/>
    <property type="evidence" value="ECO:0007669"/>
    <property type="project" value="UniProtKB-UniRule"/>
</dbReference>
<keyword evidence="4 7" id="KW-0808">Transferase</keyword>
<evidence type="ECO:0000256" key="1">
    <source>
        <dbReference type="ARBA" id="ARBA00001933"/>
    </source>
</evidence>
<dbReference type="GO" id="GO:0030170">
    <property type="term" value="F:pyridoxal phosphate binding"/>
    <property type="evidence" value="ECO:0007669"/>
    <property type="project" value="InterPro"/>
</dbReference>
<sequence length="358" mass="40334">MLDDLFSKRLDSMEEYVAGKTVDEIAEKYSLDPDQIISLSSNQNPFSLPNQVKRSIKDSSEDVSSYPSPKDFYSLKKSVSDYIGFSPSNIALGAGIDGVLETLMKVFLEKDDETLIPVPTFSYYKILSKVFDASPAYIERGKRFEIDPEKIKSNVKEDTKLIFLCSPNNPTGNLVQEETLKTALDTGKIVLLDEAYAEFSSRDYVDWVSNYDNLVVLRTFSKAFGLAGLRVGYAVMSEEIVEKYRSISPPFPLTVPSINAAKTSLNNLNHLNEIINKIKTGRDFLTEEIKFKTFKTEANFVLTDVSPHNSEEVCEKLMKQGIILRDCSHMSIKDRNLVRITVGKEKENKKVVTALNQI</sequence>
<accession>A0A1Q6DTJ5</accession>
<dbReference type="PROSITE" id="PS00599">
    <property type="entry name" value="AA_TRANSFER_CLASS_2"/>
    <property type="match status" value="1"/>
</dbReference>
<evidence type="ECO:0000313" key="9">
    <source>
        <dbReference type="EMBL" id="OKY77700.1"/>
    </source>
</evidence>
<comment type="caution">
    <text evidence="9">The sequence shown here is derived from an EMBL/GenBank/DDBJ whole genome shotgun (WGS) entry which is preliminary data.</text>
</comment>
<comment type="catalytic activity">
    <reaction evidence="7">
        <text>L-histidinol phosphate + 2-oxoglutarate = 3-(imidazol-4-yl)-2-oxopropyl phosphate + L-glutamate</text>
        <dbReference type="Rhea" id="RHEA:23744"/>
        <dbReference type="ChEBI" id="CHEBI:16810"/>
        <dbReference type="ChEBI" id="CHEBI:29985"/>
        <dbReference type="ChEBI" id="CHEBI:57766"/>
        <dbReference type="ChEBI" id="CHEBI:57980"/>
        <dbReference type="EC" id="2.6.1.9"/>
    </reaction>
</comment>